<evidence type="ECO:0000313" key="2">
    <source>
        <dbReference type="EMBL" id="SHF32672.1"/>
    </source>
</evidence>
<sequence>MDIFALLAENKIREAIEKGELSNLPGSGKPLEIEDLSHIPDELRAGYRLLKNAGVLPEEMEIKKEVVTLQKLINYCYDEDEKRRLIKKLNEKILRFNILMEKRKISSPALSYYKDKIYAKFGGY</sequence>
<dbReference type="PANTHER" id="PTHR39158:SF1">
    <property type="entry name" value="DNAJ HOMOLOG SUBFAMILY C MEMBER 28"/>
    <property type="match status" value="1"/>
</dbReference>
<dbReference type="Pfam" id="PF09350">
    <property type="entry name" value="DJC28_CD"/>
    <property type="match status" value="1"/>
</dbReference>
<gene>
    <name evidence="2" type="ORF">SAMN02745133_02367</name>
</gene>
<reference evidence="3" key="1">
    <citation type="submission" date="2016-11" db="EMBL/GenBank/DDBJ databases">
        <authorList>
            <person name="Varghese N."/>
            <person name="Submissions S."/>
        </authorList>
    </citation>
    <scope>NUCLEOTIDE SEQUENCE [LARGE SCALE GENOMIC DNA]</scope>
    <source>
        <strain evidence="3">DSM 12395</strain>
    </source>
</reference>
<dbReference type="STRING" id="1121429.SAMN02745133_02367"/>
<accession>A0A1M5ARW7</accession>
<dbReference type="InterPro" id="IPR018961">
    <property type="entry name" value="DnaJ_homolog_subfam-C_membr-28"/>
</dbReference>
<evidence type="ECO:0000259" key="1">
    <source>
        <dbReference type="Pfam" id="PF09350"/>
    </source>
</evidence>
<dbReference type="InterPro" id="IPR052573">
    <property type="entry name" value="DnaJ_C_subfamily_28"/>
</dbReference>
<dbReference type="OrthoDB" id="9798476at2"/>
<proteinExistence type="predicted"/>
<dbReference type="PANTHER" id="PTHR39158">
    <property type="entry name" value="OS08G0560600 PROTEIN"/>
    <property type="match status" value="1"/>
</dbReference>
<keyword evidence="3" id="KW-1185">Reference proteome</keyword>
<dbReference type="Proteomes" id="UP000184148">
    <property type="component" value="Unassembled WGS sequence"/>
</dbReference>
<evidence type="ECO:0000313" key="3">
    <source>
        <dbReference type="Proteomes" id="UP000184148"/>
    </source>
</evidence>
<dbReference type="RefSeq" id="WP_073239595.1">
    <property type="nucleotide sequence ID" value="NZ_FQUY01000018.1"/>
</dbReference>
<dbReference type="AlphaFoldDB" id="A0A1M5ARW7"/>
<organism evidence="2 3">
    <name type="scientific">Desulforamulus putei DSM 12395</name>
    <dbReference type="NCBI Taxonomy" id="1121429"/>
    <lineage>
        <taxon>Bacteria</taxon>
        <taxon>Bacillati</taxon>
        <taxon>Bacillota</taxon>
        <taxon>Clostridia</taxon>
        <taxon>Eubacteriales</taxon>
        <taxon>Peptococcaceae</taxon>
        <taxon>Desulforamulus</taxon>
    </lineage>
</organism>
<dbReference type="EMBL" id="FQUY01000018">
    <property type="protein sequence ID" value="SHF32672.1"/>
    <property type="molecule type" value="Genomic_DNA"/>
</dbReference>
<protein>
    <recommendedName>
        <fullName evidence="1">DnaJ homologue subfamily C member 28 conserved domain-containing protein</fullName>
    </recommendedName>
</protein>
<feature type="domain" description="DnaJ homologue subfamily C member 28 conserved" evidence="1">
    <location>
        <begin position="7"/>
        <end position="73"/>
    </location>
</feature>
<name>A0A1M5ARW7_9FIRM</name>